<dbReference type="Pfam" id="PF16036">
    <property type="entry name" value="Chalcone_3"/>
    <property type="match status" value="1"/>
</dbReference>
<evidence type="ECO:0000259" key="2">
    <source>
        <dbReference type="Pfam" id="PF16036"/>
    </source>
</evidence>
<keyword evidence="4" id="KW-1185">Reference proteome</keyword>
<keyword evidence="1" id="KW-0732">Signal</keyword>
<protein>
    <submittedName>
        <fullName evidence="3">Lipoprotein transmembrane</fullName>
    </submittedName>
</protein>
<sequence length="209" mass="22518">MCSTRLQLARLAALLGLCAGLLTPPLARAATLEGVALEDAVQVAGRRLQLHGAGVSRSWLLRVYAIALYLPEHSASLAEVRQTEGPRRIAIALMRDVSAEDFRSAITDQLSSDEAGVDRTALQGPARQLVQAVARRPQGLRKGDLLTLDWVPGTGTVVELNHQPFIEPVRGRAFYDALLGVWLGEQVSDTSLRAQLLGAPASQRVVSRN</sequence>
<comment type="caution">
    <text evidence="3">The sequence shown here is derived from an EMBL/GenBank/DDBJ whole genome shotgun (WGS) entry which is preliminary data.</text>
</comment>
<dbReference type="InterPro" id="IPR036298">
    <property type="entry name" value="Chalcone_isomerase_sf"/>
</dbReference>
<dbReference type="EMBL" id="VZPB01000012">
    <property type="protein sequence ID" value="KAB0583637.1"/>
    <property type="molecule type" value="Genomic_DNA"/>
</dbReference>
<accession>A0A643FES7</accession>
<feature type="signal peptide" evidence="1">
    <location>
        <begin position="1"/>
        <end position="29"/>
    </location>
</feature>
<evidence type="ECO:0000256" key="1">
    <source>
        <dbReference type="SAM" id="SignalP"/>
    </source>
</evidence>
<proteinExistence type="predicted"/>
<dbReference type="AlphaFoldDB" id="A0A643FES7"/>
<dbReference type="Gene3D" id="3.50.70.10">
    <property type="match status" value="1"/>
</dbReference>
<organism evidence="3 4">
    <name type="scientific">Ideonella dechloratans</name>
    <dbReference type="NCBI Taxonomy" id="36863"/>
    <lineage>
        <taxon>Bacteria</taxon>
        <taxon>Pseudomonadati</taxon>
        <taxon>Pseudomonadota</taxon>
        <taxon>Betaproteobacteria</taxon>
        <taxon>Burkholderiales</taxon>
        <taxon>Sphaerotilaceae</taxon>
        <taxon>Ideonella</taxon>
    </lineage>
</organism>
<dbReference type="GO" id="GO:0016872">
    <property type="term" value="F:intramolecular lyase activity"/>
    <property type="evidence" value="ECO:0007669"/>
    <property type="project" value="InterPro"/>
</dbReference>
<keyword evidence="3" id="KW-0472">Membrane</keyword>
<keyword evidence="3" id="KW-0812">Transmembrane</keyword>
<evidence type="ECO:0000313" key="4">
    <source>
        <dbReference type="Proteomes" id="UP000430120"/>
    </source>
</evidence>
<evidence type="ECO:0000313" key="3">
    <source>
        <dbReference type="EMBL" id="KAB0583637.1"/>
    </source>
</evidence>
<dbReference type="InterPro" id="IPR016088">
    <property type="entry name" value="Chalcone_isomerase_3-sand"/>
</dbReference>
<gene>
    <name evidence="3" type="ORF">F7Q92_07120</name>
</gene>
<dbReference type="SUPFAM" id="SSF54626">
    <property type="entry name" value="Chalcone isomerase"/>
    <property type="match status" value="1"/>
</dbReference>
<dbReference type="OrthoDB" id="9795336at2"/>
<dbReference type="Proteomes" id="UP000430120">
    <property type="component" value="Unassembled WGS sequence"/>
</dbReference>
<dbReference type="RefSeq" id="WP_151123488.1">
    <property type="nucleotide sequence ID" value="NZ_CP088081.1"/>
</dbReference>
<reference evidence="3 4" key="1">
    <citation type="submission" date="2019-09" db="EMBL/GenBank/DDBJ databases">
        <title>Draft genome sequences of 48 bacterial type strains from the CCUG.</title>
        <authorList>
            <person name="Tunovic T."/>
            <person name="Pineiro-Iglesias B."/>
            <person name="Unosson C."/>
            <person name="Inganas E."/>
            <person name="Ohlen M."/>
            <person name="Cardew S."/>
            <person name="Jensie-Markopoulos S."/>
            <person name="Salva-Serra F."/>
            <person name="Jaen-Luchoro D."/>
            <person name="Karlsson R."/>
            <person name="Svensson-Stadler L."/>
            <person name="Chun J."/>
            <person name="Moore E."/>
        </authorList>
    </citation>
    <scope>NUCLEOTIDE SEQUENCE [LARGE SCALE GENOMIC DNA]</scope>
    <source>
        <strain evidence="3 4">CCUG 30977</strain>
    </source>
</reference>
<feature type="domain" description="Chalcone isomerase" evidence="2">
    <location>
        <begin position="29"/>
        <end position="198"/>
    </location>
</feature>
<name>A0A643FES7_IDEDE</name>
<keyword evidence="3" id="KW-0449">Lipoprotein</keyword>
<dbReference type="InterPro" id="IPR016087">
    <property type="entry name" value="Chalcone_isomerase"/>
</dbReference>
<feature type="chain" id="PRO_5024864738" evidence="1">
    <location>
        <begin position="30"/>
        <end position="209"/>
    </location>
</feature>